<feature type="non-terminal residue" evidence="2">
    <location>
        <position position="52"/>
    </location>
</feature>
<dbReference type="AlphaFoldDB" id="A0A5N6UT80"/>
<keyword evidence="1" id="KW-0812">Transmembrane</keyword>
<accession>A0A5N6UT80</accession>
<dbReference type="EMBL" id="ML738645">
    <property type="protein sequence ID" value="KAE8161251.1"/>
    <property type="molecule type" value="Genomic_DNA"/>
</dbReference>
<reference evidence="2 3" key="1">
    <citation type="submission" date="2019-04" db="EMBL/GenBank/DDBJ databases">
        <title>Friends and foes A comparative genomics study of 23 Aspergillus species from section Flavi.</title>
        <authorList>
            <consortium name="DOE Joint Genome Institute"/>
            <person name="Kjaerbolling I."/>
            <person name="Vesth T."/>
            <person name="Frisvad J.C."/>
            <person name="Nybo J.L."/>
            <person name="Theobald S."/>
            <person name="Kildgaard S."/>
            <person name="Isbrandt T."/>
            <person name="Kuo A."/>
            <person name="Sato A."/>
            <person name="Lyhne E.K."/>
            <person name="Kogle M.E."/>
            <person name="Wiebenga A."/>
            <person name="Kun R.S."/>
            <person name="Lubbers R.J."/>
            <person name="Makela M.R."/>
            <person name="Barry K."/>
            <person name="Chovatia M."/>
            <person name="Clum A."/>
            <person name="Daum C."/>
            <person name="Haridas S."/>
            <person name="He G."/>
            <person name="LaButti K."/>
            <person name="Lipzen A."/>
            <person name="Mondo S."/>
            <person name="Riley R."/>
            <person name="Salamov A."/>
            <person name="Simmons B.A."/>
            <person name="Magnuson J.K."/>
            <person name="Henrissat B."/>
            <person name="Mortensen U.H."/>
            <person name="Larsen T.O."/>
            <person name="Devries R.P."/>
            <person name="Grigoriev I.V."/>
            <person name="Machida M."/>
            <person name="Baker S.E."/>
            <person name="Andersen M.R."/>
        </authorList>
    </citation>
    <scope>NUCLEOTIDE SEQUENCE [LARGE SCALE GENOMIC DNA]</scope>
    <source>
        <strain evidence="2 3">CBS 117626</strain>
    </source>
</reference>
<evidence type="ECO:0000313" key="3">
    <source>
        <dbReference type="Proteomes" id="UP000326950"/>
    </source>
</evidence>
<evidence type="ECO:0000313" key="2">
    <source>
        <dbReference type="EMBL" id="KAE8161251.1"/>
    </source>
</evidence>
<sequence length="52" mass="5868">MNLGTIQSQTVHNHMLDLGFSHAISDVPLLLFLFIYSSSSFNTFLCSIIFVF</sequence>
<keyword evidence="1" id="KW-1133">Transmembrane helix</keyword>
<organism evidence="2 3">
    <name type="scientific">Aspergillus tamarii</name>
    <dbReference type="NCBI Taxonomy" id="41984"/>
    <lineage>
        <taxon>Eukaryota</taxon>
        <taxon>Fungi</taxon>
        <taxon>Dikarya</taxon>
        <taxon>Ascomycota</taxon>
        <taxon>Pezizomycotina</taxon>
        <taxon>Eurotiomycetes</taxon>
        <taxon>Eurotiomycetidae</taxon>
        <taxon>Eurotiales</taxon>
        <taxon>Aspergillaceae</taxon>
        <taxon>Aspergillus</taxon>
        <taxon>Aspergillus subgen. Circumdati</taxon>
    </lineage>
</organism>
<keyword evidence="3" id="KW-1185">Reference proteome</keyword>
<dbReference type="Proteomes" id="UP000326950">
    <property type="component" value="Unassembled WGS sequence"/>
</dbReference>
<proteinExistence type="predicted"/>
<feature type="transmembrane region" description="Helical" evidence="1">
    <location>
        <begin position="29"/>
        <end position="51"/>
    </location>
</feature>
<keyword evidence="1" id="KW-0472">Membrane</keyword>
<evidence type="ECO:0000256" key="1">
    <source>
        <dbReference type="SAM" id="Phobius"/>
    </source>
</evidence>
<name>A0A5N6UT80_ASPTM</name>
<protein>
    <submittedName>
        <fullName evidence="2">Uncharacterized protein</fullName>
    </submittedName>
</protein>
<gene>
    <name evidence="2" type="ORF">BDV40DRAFT_268498</name>
</gene>